<dbReference type="InterPro" id="IPR001322">
    <property type="entry name" value="Lamin_tail_dom"/>
</dbReference>
<name>A0A7W6M9F5_9RHOB</name>
<dbReference type="InterPro" id="IPR036415">
    <property type="entry name" value="Lamin_tail_dom_sf"/>
</dbReference>
<dbReference type="SUPFAM" id="SSF51294">
    <property type="entry name" value="Hedgehog/intein (Hint) domain"/>
    <property type="match status" value="1"/>
</dbReference>
<gene>
    <name evidence="2" type="ORF">GGR93_002669</name>
</gene>
<dbReference type="EMBL" id="JACIFU010000003">
    <property type="protein sequence ID" value="MBB4174881.1"/>
    <property type="molecule type" value="Genomic_DNA"/>
</dbReference>
<dbReference type="Pfam" id="PF00932">
    <property type="entry name" value="LTD"/>
    <property type="match status" value="1"/>
</dbReference>
<sequence>MPDTLLGGIIINEILVDPNSASGANFDTDGNGTANAVDEYVELYNTSAAAIDISGLQLWDAGVGHWFTFPPGTILAAGGHALVMSGLQSGGALPTGDPGDLFFDAGRNSPLFNNGGDNVTLLDPSGAGTFIQATYNGDALDDPTLGAGGYSGFPAGAVRNGSGENFGNDVDGQSLQRTGDGATTFSTEAPTPGTTNICFADGTHLSTPSGSCKVECLQVGDLVLTADGRAVPVRWTFSKQWSAQDMAAQRKLAPVCISKGALGLGLPARDLRLSQQHRILVKGPIVQRMFGTQEVLVAAKSLLSLPGIYIDTPRAPVRYFHILLDAHDIVIAEGLRSESLYLGPQALRSIPDAALCEALMLLGLDRETLEGGKVMPARPHAQMKRARRLIARHTRNDKPIIAQL</sequence>
<dbReference type="SUPFAM" id="SSF74853">
    <property type="entry name" value="Lamin A/C globular tail domain"/>
    <property type="match status" value="1"/>
</dbReference>
<dbReference type="InterPro" id="IPR036844">
    <property type="entry name" value="Hint_dom_sf"/>
</dbReference>
<dbReference type="PROSITE" id="PS51841">
    <property type="entry name" value="LTD"/>
    <property type="match status" value="1"/>
</dbReference>
<organism evidence="2 3">
    <name type="scientific">Sulfitobacter noctilucicola</name>
    <dbReference type="NCBI Taxonomy" id="1342301"/>
    <lineage>
        <taxon>Bacteria</taxon>
        <taxon>Pseudomonadati</taxon>
        <taxon>Pseudomonadota</taxon>
        <taxon>Alphaproteobacteria</taxon>
        <taxon>Rhodobacterales</taxon>
        <taxon>Roseobacteraceae</taxon>
        <taxon>Sulfitobacter</taxon>
    </lineage>
</organism>
<feature type="domain" description="LTD" evidence="1">
    <location>
        <begin position="1"/>
        <end position="178"/>
    </location>
</feature>
<dbReference type="AlphaFoldDB" id="A0A7W6M9F5"/>
<dbReference type="Proteomes" id="UP000565745">
    <property type="component" value="Unassembled WGS sequence"/>
</dbReference>
<protein>
    <recommendedName>
        <fullName evidence="1">LTD domain-containing protein</fullName>
    </recommendedName>
</protein>
<evidence type="ECO:0000259" key="1">
    <source>
        <dbReference type="PROSITE" id="PS51841"/>
    </source>
</evidence>
<dbReference type="Gene3D" id="2.60.40.1260">
    <property type="entry name" value="Lamin Tail domain"/>
    <property type="match status" value="1"/>
</dbReference>
<keyword evidence="3" id="KW-1185">Reference proteome</keyword>
<dbReference type="RefSeq" id="WP_025056011.1">
    <property type="nucleotide sequence ID" value="NZ_JACIFU010000003.1"/>
</dbReference>
<comment type="caution">
    <text evidence="2">The sequence shown here is derived from an EMBL/GenBank/DDBJ whole genome shotgun (WGS) entry which is preliminary data.</text>
</comment>
<evidence type="ECO:0000313" key="2">
    <source>
        <dbReference type="EMBL" id="MBB4174881.1"/>
    </source>
</evidence>
<dbReference type="OrthoDB" id="7795520at2"/>
<accession>A0A7W6M9F5</accession>
<proteinExistence type="predicted"/>
<dbReference type="InterPro" id="IPR028992">
    <property type="entry name" value="Hedgehog/Intein_dom"/>
</dbReference>
<dbReference type="Pfam" id="PF13403">
    <property type="entry name" value="Hint_2"/>
    <property type="match status" value="1"/>
</dbReference>
<evidence type="ECO:0000313" key="3">
    <source>
        <dbReference type="Proteomes" id="UP000565745"/>
    </source>
</evidence>
<reference evidence="2 3" key="1">
    <citation type="submission" date="2020-08" db="EMBL/GenBank/DDBJ databases">
        <title>Genomic Encyclopedia of Type Strains, Phase IV (KMG-IV): sequencing the most valuable type-strain genomes for metagenomic binning, comparative biology and taxonomic classification.</title>
        <authorList>
            <person name="Goeker M."/>
        </authorList>
    </citation>
    <scope>NUCLEOTIDE SEQUENCE [LARGE SCALE GENOMIC DNA]</scope>
    <source>
        <strain evidence="2 3">DSM 101015</strain>
    </source>
</reference>